<dbReference type="CDD" id="cd04301">
    <property type="entry name" value="NAT_SF"/>
    <property type="match status" value="1"/>
</dbReference>
<accession>A0A917PZI9</accession>
<dbReference type="InterPro" id="IPR050769">
    <property type="entry name" value="NAT_camello-type"/>
</dbReference>
<name>A0A917PZI9_9PSED</name>
<reference evidence="3" key="2">
    <citation type="submission" date="2020-09" db="EMBL/GenBank/DDBJ databases">
        <authorList>
            <person name="Sun Q."/>
            <person name="Ohkuma M."/>
        </authorList>
    </citation>
    <scope>NUCLEOTIDE SEQUENCE</scope>
    <source>
        <strain evidence="3">JCM 30078</strain>
    </source>
</reference>
<protein>
    <submittedName>
        <fullName evidence="3">N-acetyltransferase</fullName>
    </submittedName>
</protein>
<reference evidence="3" key="1">
    <citation type="journal article" date="2014" name="Int. J. Syst. Evol. Microbiol.">
        <title>Complete genome sequence of Corynebacterium casei LMG S-19264T (=DSM 44701T), isolated from a smear-ripened cheese.</title>
        <authorList>
            <consortium name="US DOE Joint Genome Institute (JGI-PGF)"/>
            <person name="Walter F."/>
            <person name="Albersmeier A."/>
            <person name="Kalinowski J."/>
            <person name="Ruckert C."/>
        </authorList>
    </citation>
    <scope>NUCLEOTIDE SEQUENCE</scope>
    <source>
        <strain evidence="3">JCM 30078</strain>
    </source>
</reference>
<dbReference type="PANTHER" id="PTHR13947">
    <property type="entry name" value="GNAT FAMILY N-ACETYLTRANSFERASE"/>
    <property type="match status" value="1"/>
</dbReference>
<dbReference type="InterPro" id="IPR000182">
    <property type="entry name" value="GNAT_dom"/>
</dbReference>
<dbReference type="Proteomes" id="UP000635983">
    <property type="component" value="Unassembled WGS sequence"/>
</dbReference>
<dbReference type="AlphaFoldDB" id="A0A917PZI9"/>
<evidence type="ECO:0000313" key="3">
    <source>
        <dbReference type="EMBL" id="GGK00741.1"/>
    </source>
</evidence>
<dbReference type="Gene3D" id="3.40.630.30">
    <property type="match status" value="1"/>
</dbReference>
<dbReference type="PANTHER" id="PTHR13947:SF37">
    <property type="entry name" value="LD18367P"/>
    <property type="match status" value="1"/>
</dbReference>
<dbReference type="InterPro" id="IPR016181">
    <property type="entry name" value="Acyl_CoA_acyltransferase"/>
</dbReference>
<keyword evidence="4" id="KW-1185">Reference proteome</keyword>
<proteinExistence type="predicted"/>
<dbReference type="GO" id="GO:0008080">
    <property type="term" value="F:N-acetyltransferase activity"/>
    <property type="evidence" value="ECO:0007669"/>
    <property type="project" value="InterPro"/>
</dbReference>
<keyword evidence="1" id="KW-0808">Transferase</keyword>
<gene>
    <name evidence="3" type="ORF">GCM10009304_28230</name>
</gene>
<sequence length="174" mass="19482">MRIRQLDARAFDISRDAMTSLLRDSVAAGASIGFLANVTDEELARYLNEVGERLSRGDLVVWAAEREEALVGSVQLSLITKANGLNRAEVQKLLVHSRARRLGIATALMQAVERHARGIGRRLLYLDTLAHSDAERLYQRLAYQRVGEIPDYAADPKGHYCATALYYKQLTHMD</sequence>
<evidence type="ECO:0000256" key="1">
    <source>
        <dbReference type="ARBA" id="ARBA00022679"/>
    </source>
</evidence>
<dbReference type="Pfam" id="PF00583">
    <property type="entry name" value="Acetyltransf_1"/>
    <property type="match status" value="1"/>
</dbReference>
<dbReference type="SUPFAM" id="SSF55729">
    <property type="entry name" value="Acyl-CoA N-acyltransferases (Nat)"/>
    <property type="match status" value="1"/>
</dbReference>
<evidence type="ECO:0000259" key="2">
    <source>
        <dbReference type="PROSITE" id="PS51186"/>
    </source>
</evidence>
<feature type="domain" description="N-acetyltransferase" evidence="2">
    <location>
        <begin position="1"/>
        <end position="172"/>
    </location>
</feature>
<evidence type="ECO:0000313" key="4">
    <source>
        <dbReference type="Proteomes" id="UP000635983"/>
    </source>
</evidence>
<dbReference type="EMBL" id="BMPO01000006">
    <property type="protein sequence ID" value="GGK00741.1"/>
    <property type="molecule type" value="Genomic_DNA"/>
</dbReference>
<organism evidence="3 4">
    <name type="scientific">Pseudomonas matsuisoli</name>
    <dbReference type="NCBI Taxonomy" id="1515666"/>
    <lineage>
        <taxon>Bacteria</taxon>
        <taxon>Pseudomonadati</taxon>
        <taxon>Pseudomonadota</taxon>
        <taxon>Gammaproteobacteria</taxon>
        <taxon>Pseudomonadales</taxon>
        <taxon>Pseudomonadaceae</taxon>
        <taxon>Pseudomonas</taxon>
    </lineage>
</organism>
<dbReference type="PROSITE" id="PS51186">
    <property type="entry name" value="GNAT"/>
    <property type="match status" value="1"/>
</dbReference>
<comment type="caution">
    <text evidence="3">The sequence shown here is derived from an EMBL/GenBank/DDBJ whole genome shotgun (WGS) entry which is preliminary data.</text>
</comment>